<dbReference type="GO" id="GO:0003724">
    <property type="term" value="F:RNA helicase activity"/>
    <property type="evidence" value="ECO:0007669"/>
    <property type="project" value="TreeGrafter"/>
</dbReference>
<dbReference type="NCBIfam" id="TIGR01596">
    <property type="entry name" value="cas3_HD"/>
    <property type="match status" value="1"/>
</dbReference>
<dbReference type="STRING" id="1577474.GA0111570_1078"/>
<dbReference type="AlphaFoldDB" id="A0A1G6H633"/>
<dbReference type="GO" id="GO:0051607">
    <property type="term" value="P:defense response to virus"/>
    <property type="evidence" value="ECO:0007669"/>
    <property type="project" value="UniProtKB-KW"/>
</dbReference>
<evidence type="ECO:0000259" key="11">
    <source>
        <dbReference type="PROSITE" id="PS51194"/>
    </source>
</evidence>
<dbReference type="PANTHER" id="PTHR47963">
    <property type="entry name" value="DEAD-BOX ATP-DEPENDENT RNA HELICASE 47, MITOCHONDRIAL"/>
    <property type="match status" value="1"/>
</dbReference>
<dbReference type="SUPFAM" id="SSF52540">
    <property type="entry name" value="P-loop containing nucleoside triphosphate hydrolases"/>
    <property type="match status" value="1"/>
</dbReference>
<dbReference type="CDD" id="cd09641">
    <property type="entry name" value="Cas3''_I"/>
    <property type="match status" value="1"/>
</dbReference>
<evidence type="ECO:0000256" key="6">
    <source>
        <dbReference type="ARBA" id="ARBA00022801"/>
    </source>
</evidence>
<evidence type="ECO:0000256" key="3">
    <source>
        <dbReference type="ARBA" id="ARBA00022722"/>
    </source>
</evidence>
<dbReference type="OrthoDB" id="9810236at2"/>
<dbReference type="SMART" id="SM00487">
    <property type="entry name" value="DEXDc"/>
    <property type="match status" value="1"/>
</dbReference>
<dbReference type="RefSeq" id="WP_092611033.1">
    <property type="nucleotide sequence ID" value="NZ_FMYF01000007.1"/>
</dbReference>
<feature type="domain" description="HD Cas3-type" evidence="12">
    <location>
        <begin position="19"/>
        <end position="221"/>
    </location>
</feature>
<keyword evidence="3" id="KW-0540">Nuclease</keyword>
<evidence type="ECO:0000256" key="10">
    <source>
        <dbReference type="SAM" id="MobiDB-lite"/>
    </source>
</evidence>
<dbReference type="GO" id="GO:0004518">
    <property type="term" value="F:nuclease activity"/>
    <property type="evidence" value="ECO:0007669"/>
    <property type="project" value="UniProtKB-KW"/>
</dbReference>
<feature type="region of interest" description="Disordered" evidence="10">
    <location>
        <begin position="403"/>
        <end position="435"/>
    </location>
</feature>
<evidence type="ECO:0000256" key="7">
    <source>
        <dbReference type="ARBA" id="ARBA00022806"/>
    </source>
</evidence>
<keyword evidence="8" id="KW-0067">ATP-binding</keyword>
<dbReference type="Pfam" id="PF18019">
    <property type="entry name" value="Cas3_HD"/>
    <property type="match status" value="1"/>
</dbReference>
<dbReference type="CDD" id="cd17930">
    <property type="entry name" value="DEXHc_cas3"/>
    <property type="match status" value="1"/>
</dbReference>
<dbReference type="InterPro" id="IPR050547">
    <property type="entry name" value="DEAD_box_RNA_helicases"/>
</dbReference>
<dbReference type="PROSITE" id="PS51194">
    <property type="entry name" value="HELICASE_CTER"/>
    <property type="match status" value="1"/>
</dbReference>
<feature type="compositionally biased region" description="Basic and acidic residues" evidence="10">
    <location>
        <begin position="403"/>
        <end position="420"/>
    </location>
</feature>
<dbReference type="InterPro" id="IPR001650">
    <property type="entry name" value="Helicase_C-like"/>
</dbReference>
<dbReference type="Pfam" id="PF18395">
    <property type="entry name" value="Cas3_C"/>
    <property type="match status" value="1"/>
</dbReference>
<keyword evidence="6" id="KW-0378">Hydrolase</keyword>
<dbReference type="GO" id="GO:0003723">
    <property type="term" value="F:RNA binding"/>
    <property type="evidence" value="ECO:0007669"/>
    <property type="project" value="TreeGrafter"/>
</dbReference>
<keyword evidence="5" id="KW-0547">Nucleotide-binding</keyword>
<dbReference type="EMBL" id="FMYF01000007">
    <property type="protein sequence ID" value="SDB89702.1"/>
    <property type="molecule type" value="Genomic_DNA"/>
</dbReference>
<comment type="similarity">
    <text evidence="2">In the central section; belongs to the CRISPR-associated helicase Cas3 family.</text>
</comment>
<dbReference type="GO" id="GO:0005524">
    <property type="term" value="F:ATP binding"/>
    <property type="evidence" value="ECO:0007669"/>
    <property type="project" value="UniProtKB-KW"/>
</dbReference>
<dbReference type="InterPro" id="IPR006483">
    <property type="entry name" value="CRISPR-assoc_Cas3_HD"/>
</dbReference>
<dbReference type="Proteomes" id="UP000199086">
    <property type="component" value="Unassembled WGS sequence"/>
</dbReference>
<dbReference type="InterPro" id="IPR041372">
    <property type="entry name" value="Cas3_C"/>
</dbReference>
<keyword evidence="9" id="KW-0051">Antiviral defense</keyword>
<evidence type="ECO:0000259" key="12">
    <source>
        <dbReference type="PROSITE" id="PS51643"/>
    </source>
</evidence>
<dbReference type="InterPro" id="IPR054712">
    <property type="entry name" value="Cas3-like_dom"/>
</dbReference>
<evidence type="ECO:0000256" key="1">
    <source>
        <dbReference type="ARBA" id="ARBA00006847"/>
    </source>
</evidence>
<evidence type="ECO:0000313" key="14">
    <source>
        <dbReference type="Proteomes" id="UP000199086"/>
    </source>
</evidence>
<keyword evidence="4" id="KW-0479">Metal-binding</keyword>
<accession>A0A1G6H633</accession>
<name>A0A1G6H633_9ACTN</name>
<dbReference type="PROSITE" id="PS51643">
    <property type="entry name" value="HD_CAS3"/>
    <property type="match status" value="1"/>
</dbReference>
<evidence type="ECO:0000256" key="2">
    <source>
        <dbReference type="ARBA" id="ARBA00009046"/>
    </source>
</evidence>
<comment type="similarity">
    <text evidence="1">In the N-terminal section; belongs to the CRISPR-associated nuclease Cas3-HD family.</text>
</comment>
<organism evidence="13 14">
    <name type="scientific">Raineyella antarctica</name>
    <dbReference type="NCBI Taxonomy" id="1577474"/>
    <lineage>
        <taxon>Bacteria</taxon>
        <taxon>Bacillati</taxon>
        <taxon>Actinomycetota</taxon>
        <taxon>Actinomycetes</taxon>
        <taxon>Propionibacteriales</taxon>
        <taxon>Propionibacteriaceae</taxon>
        <taxon>Raineyella</taxon>
    </lineage>
</organism>
<gene>
    <name evidence="13" type="ORF">GA0111570_1078</name>
</gene>
<evidence type="ECO:0000256" key="4">
    <source>
        <dbReference type="ARBA" id="ARBA00022723"/>
    </source>
</evidence>
<proteinExistence type="inferred from homology"/>
<feature type="domain" description="Helicase C-terminal" evidence="11">
    <location>
        <begin position="593"/>
        <end position="771"/>
    </location>
</feature>
<evidence type="ECO:0000256" key="5">
    <source>
        <dbReference type="ARBA" id="ARBA00022741"/>
    </source>
</evidence>
<dbReference type="PANTHER" id="PTHR47963:SF9">
    <property type="entry name" value="CRISPR-ASSOCIATED ENDONUCLEASE_HELICASE CAS3"/>
    <property type="match status" value="1"/>
</dbReference>
<evidence type="ECO:0000256" key="9">
    <source>
        <dbReference type="ARBA" id="ARBA00023118"/>
    </source>
</evidence>
<protein>
    <submittedName>
        <fullName evidence="13">CRISPR-associated helicase, Cas3 family</fullName>
    </submittedName>
</protein>
<dbReference type="InterPro" id="IPR038257">
    <property type="entry name" value="CRISPR-assoc_Cas3_HD_sf"/>
</dbReference>
<dbReference type="Pfam" id="PF22590">
    <property type="entry name" value="Cas3-like_C_2"/>
    <property type="match status" value="1"/>
</dbReference>
<dbReference type="InterPro" id="IPR014001">
    <property type="entry name" value="Helicase_ATP-bd"/>
</dbReference>
<evidence type="ECO:0000256" key="8">
    <source>
        <dbReference type="ARBA" id="ARBA00022840"/>
    </source>
</evidence>
<keyword evidence="14" id="KW-1185">Reference proteome</keyword>
<keyword evidence="7" id="KW-0347">Helicase</keyword>
<dbReference type="Gene3D" id="3.40.50.300">
    <property type="entry name" value="P-loop containing nucleotide triphosphate hydrolases"/>
    <property type="match status" value="2"/>
</dbReference>
<sequence length="981" mass="108090">MAGGLAEATRTAWAKSSSDRQTWLPLTQHLADTSDIAGRLFDHWLAHAVKEQWGVCFPGGVDDARLAFTWLAGLHDLGKMSPAFAVQVDYLAEPMRQAGLDCGTRADMAERKLAPHAAVSNFYLFDWLKTEHGWDHATARQVASVLGAHHGKVADPIILGAVKTHQRLAGKGPWQEARAELATWMTFRSGASVRMGDWAHLRIPVPVLVGMSGLLIVADWVASSEAYFPYRQVGDVSPPFQRSDQSDRVEDALAELAFPRPWSPTIPTLSAQAFYRQRFDWPQGSSPTDVQRHVYDLAQGRDVGLLVVETTTGSGKTEAALAAAEVIAARLGLSGLYFALPTQATSDGMFDRVSQWLLDLPEPPEDVPAWSLTLAHGKASLNPRYRALMERVDEFDRARLDQLDPEQVYDHDEDAPREGADASEGSSPSGEETGGLSNAVAHQWFRGRKRRLLASFAVGTIDQVLMAGLQSKHLMLRHLGLMGKVVIIDEAHASDAYMDVYLDRVLEWLGAYGVPVIVLSATLPALRRRAMVEAYVGRRPAPPKVARAIEAMATDERYPLITAVDRDLEQVSCEEISHQGPSRRVTWNWGSTDLKELVATVEQESAGGGCILIIRNTVGDAQRTAEALGQAGLGPITLNHSRFMAYDRMQKDVGLRSLFGPTGARPDRHVVVATQVAEQSLDVDFDLLITDLAPIDLLFQRLGRLHRHQRERRPEGLSTPRCIVLADEPRGGEGVRRGSSGSERIYGAHLLLRTAAVLDGTGPDLAVPDMVSPLVQRVFGTSPVGPPEAQGLMATALEKHRGRLEAQRHRAQPFLLDSWNPRKQNADLSTWMTLPGSDGTERRGQAMVRDTEPTLEVIVVPTDPSGSTAIQPPWVVEDSVVDVRSIPDDATARAIAGWTVRLPPMMTSNPDQLDELIRWLQEQPDVRRWEWHRHPLLRGELFLPMRLQEGGQMLATSIPSSNIQWLLQYSPDTGLEVTKDV</sequence>
<feature type="compositionally biased region" description="Low complexity" evidence="10">
    <location>
        <begin position="422"/>
        <end position="435"/>
    </location>
</feature>
<dbReference type="GO" id="GO:0016787">
    <property type="term" value="F:hydrolase activity"/>
    <property type="evidence" value="ECO:0007669"/>
    <property type="project" value="UniProtKB-KW"/>
</dbReference>
<dbReference type="Gene3D" id="1.10.3210.30">
    <property type="match status" value="1"/>
</dbReference>
<dbReference type="NCBIfam" id="TIGR01587">
    <property type="entry name" value="cas3_core"/>
    <property type="match status" value="1"/>
</dbReference>
<evidence type="ECO:0000313" key="13">
    <source>
        <dbReference type="EMBL" id="SDB89702.1"/>
    </source>
</evidence>
<dbReference type="InterPro" id="IPR006474">
    <property type="entry name" value="Helicase_Cas3_CRISPR-ass_core"/>
</dbReference>
<reference evidence="13 14" key="1">
    <citation type="submission" date="2016-06" db="EMBL/GenBank/DDBJ databases">
        <authorList>
            <person name="Olsen C.W."/>
            <person name="Carey S."/>
            <person name="Hinshaw L."/>
            <person name="Karasin A.I."/>
        </authorList>
    </citation>
    <scope>NUCLEOTIDE SEQUENCE [LARGE SCALE GENOMIC DNA]</scope>
    <source>
        <strain evidence="13 14">LZ-22</strain>
    </source>
</reference>
<dbReference type="GO" id="GO:0046872">
    <property type="term" value="F:metal ion binding"/>
    <property type="evidence" value="ECO:0007669"/>
    <property type="project" value="UniProtKB-KW"/>
</dbReference>
<dbReference type="InterPro" id="IPR027417">
    <property type="entry name" value="P-loop_NTPase"/>
</dbReference>